<protein>
    <submittedName>
        <fullName evidence="1">Uncharacterized protein</fullName>
    </submittedName>
</protein>
<keyword evidence="3" id="KW-1185">Reference proteome</keyword>
<dbReference type="Proteomes" id="UP000663760">
    <property type="component" value="Chromosome 1"/>
</dbReference>
<name>A0A7I8I991_SPIIN</name>
<dbReference type="OrthoDB" id="674712at2759"/>
<dbReference type="PANTHER" id="PTHR33067">
    <property type="entry name" value="RNA-DIRECTED DNA POLYMERASE-RELATED"/>
    <property type="match status" value="1"/>
</dbReference>
<reference evidence="1" key="1">
    <citation type="submission" date="2019-12" db="EMBL/GenBank/DDBJ databases">
        <authorList>
            <person name="Scholz U."/>
            <person name="Mascher M."/>
            <person name="Fiebig A."/>
        </authorList>
    </citation>
    <scope>NUCLEOTIDE SEQUENCE</scope>
</reference>
<organism evidence="1">
    <name type="scientific">Spirodela intermedia</name>
    <name type="common">Intermediate duckweed</name>
    <dbReference type="NCBI Taxonomy" id="51605"/>
    <lineage>
        <taxon>Eukaryota</taxon>
        <taxon>Viridiplantae</taxon>
        <taxon>Streptophyta</taxon>
        <taxon>Embryophyta</taxon>
        <taxon>Tracheophyta</taxon>
        <taxon>Spermatophyta</taxon>
        <taxon>Magnoliopsida</taxon>
        <taxon>Liliopsida</taxon>
        <taxon>Araceae</taxon>
        <taxon>Lemnoideae</taxon>
        <taxon>Spirodela</taxon>
    </lineage>
</organism>
<dbReference type="EMBL" id="LR746264">
    <property type="protein sequence ID" value="CAA7388586.1"/>
    <property type="molecule type" value="Genomic_DNA"/>
</dbReference>
<evidence type="ECO:0000313" key="3">
    <source>
        <dbReference type="Proteomes" id="UP000663760"/>
    </source>
</evidence>
<accession>A0A7I8I991</accession>
<evidence type="ECO:0000313" key="2">
    <source>
        <dbReference type="EMBL" id="CAA7388586.1"/>
    </source>
</evidence>
<proteinExistence type="predicted"/>
<gene>
    <name evidence="1" type="ORF">SI7747_01000837</name>
    <name evidence="2" type="ORF">SI8410_01000795</name>
</gene>
<dbReference type="EMBL" id="LR743588">
    <property type="protein sequence ID" value="CAA2614457.1"/>
    <property type="molecule type" value="Genomic_DNA"/>
</dbReference>
<evidence type="ECO:0000313" key="1">
    <source>
        <dbReference type="EMBL" id="CAA2614457.1"/>
    </source>
</evidence>
<sequence>MGQIREENQQTTLRLEKKIGKLTLAHSKCEIVYFFDDENLEEEKQESKEEKSELERPPILILSQLDELRKIISFPKTLEPKLRKRAEPNKELMEIFKQVHISIPLIDAIKHIIVSVKKLKELCTLDDRSIKTPRGLLEHVIIHVKGCRFLVDFLILDISILDHLTHAPIILGHPFLDIEKANID</sequence>
<dbReference type="AlphaFoldDB" id="A0A7I8I991"/>